<evidence type="ECO:0000313" key="4">
    <source>
        <dbReference type="Proteomes" id="UP000297890"/>
    </source>
</evidence>
<dbReference type="Proteomes" id="UP000297890">
    <property type="component" value="Unassembled WGS sequence"/>
</dbReference>
<dbReference type="PANTHER" id="PTHR43329">
    <property type="entry name" value="EPOXIDE HYDROLASE"/>
    <property type="match status" value="1"/>
</dbReference>
<dbReference type="SUPFAM" id="SSF53474">
    <property type="entry name" value="alpha/beta-Hydrolases"/>
    <property type="match status" value="1"/>
</dbReference>
<dbReference type="OrthoDB" id="9806902at2"/>
<dbReference type="InterPro" id="IPR000073">
    <property type="entry name" value="AB_hydrolase_1"/>
</dbReference>
<dbReference type="Pfam" id="PF12697">
    <property type="entry name" value="Abhydrolase_6"/>
    <property type="match status" value="1"/>
</dbReference>
<dbReference type="EMBL" id="SRIO01000014">
    <property type="protein sequence ID" value="TFZ81880.1"/>
    <property type="molecule type" value="Genomic_DNA"/>
</dbReference>
<dbReference type="Gene3D" id="3.40.50.1820">
    <property type="entry name" value="alpha/beta hydrolase"/>
    <property type="match status" value="1"/>
</dbReference>
<accession>A0A4Z0F8L9</accession>
<evidence type="ECO:0000259" key="2">
    <source>
        <dbReference type="Pfam" id="PF12697"/>
    </source>
</evidence>
<reference evidence="3 4" key="1">
    <citation type="journal article" date="2019" name="ISME J.">
        <title>Candidatus Macondimonas diazotrophica, a novel gammaproteobacterial genus dominating crude-oil-contaminated coastal sediments.</title>
        <authorList>
            <person name="Karthikeyan S."/>
            <person name="Konstantinidis K."/>
        </authorList>
    </citation>
    <scope>NUCLEOTIDE SEQUENCE [LARGE SCALE GENOMIC DNA]</scope>
    <source>
        <strain evidence="3 4">KTK01</strain>
    </source>
</reference>
<feature type="domain" description="AB hydrolase-1" evidence="2">
    <location>
        <begin position="35"/>
        <end position="299"/>
    </location>
</feature>
<name>A0A4Z0F8L9_9GAMM</name>
<protein>
    <submittedName>
        <fullName evidence="3">Alpha/beta hydrolase</fullName>
    </submittedName>
</protein>
<proteinExistence type="predicted"/>
<dbReference type="AlphaFoldDB" id="A0A4Z0F8L9"/>
<dbReference type="GO" id="GO:0016787">
    <property type="term" value="F:hydrolase activity"/>
    <property type="evidence" value="ECO:0007669"/>
    <property type="project" value="UniProtKB-KW"/>
</dbReference>
<keyword evidence="1 3" id="KW-0378">Hydrolase</keyword>
<evidence type="ECO:0000256" key="1">
    <source>
        <dbReference type="ARBA" id="ARBA00022801"/>
    </source>
</evidence>
<dbReference type="RefSeq" id="WP_135282358.1">
    <property type="nucleotide sequence ID" value="NZ_SRIO01000014.1"/>
</dbReference>
<dbReference type="PRINTS" id="PR00412">
    <property type="entry name" value="EPOXHYDRLASE"/>
</dbReference>
<dbReference type="InterPro" id="IPR029058">
    <property type="entry name" value="AB_hydrolase_fold"/>
</dbReference>
<evidence type="ECO:0000313" key="3">
    <source>
        <dbReference type="EMBL" id="TFZ81880.1"/>
    </source>
</evidence>
<organism evidence="3 4">
    <name type="scientific">Candidatus Macondimonas diazotrophica</name>
    <dbReference type="NCBI Taxonomy" id="2305248"/>
    <lineage>
        <taxon>Bacteria</taxon>
        <taxon>Pseudomonadati</taxon>
        <taxon>Pseudomonadota</taxon>
        <taxon>Gammaproteobacteria</taxon>
        <taxon>Chromatiales</taxon>
        <taxon>Ectothiorhodospiraceae</taxon>
        <taxon>Candidatus Macondimonas</taxon>
    </lineage>
</organism>
<comment type="caution">
    <text evidence="3">The sequence shown here is derived from an EMBL/GenBank/DDBJ whole genome shotgun (WGS) entry which is preliminary data.</text>
</comment>
<dbReference type="InterPro" id="IPR000639">
    <property type="entry name" value="Epox_hydrolase-like"/>
</dbReference>
<sequence>MRQTMSGPWDAALKRASTRSGPLAYYEFGAGDRVLLLLHGFPDTPRTFESLVEAASQAGYRCLVPYMPGYGDSALPDPGGGSILAVGRMLSDFLDQAAAHRRVCIVGHDWGSILAQMLCGLQQEVPPPTYRIDRVVLASVPPLRTFLRRINPRQMVRSRYMGYFQIPGVCERIRRDDFAYIRTLWRRWSPSLDPHHPQLDRVIDCLRRPHGLEQATDYYRALINPLRLFGAPEALRQLRLMFSAKPWPALILVGSEDDCIGPGMYRGGPHAFPHPDSAQEVLPEAGHFLHLERPEVFNRRVLAFLG</sequence>
<gene>
    <name evidence="3" type="ORF">E4680_10450</name>
</gene>
<keyword evidence="4" id="KW-1185">Reference proteome</keyword>